<dbReference type="EMBL" id="JACSQA010000023">
    <property type="protein sequence ID" value="MBD8027715.1"/>
    <property type="molecule type" value="Genomic_DNA"/>
</dbReference>
<gene>
    <name evidence="5" type="ORF">H9636_13755</name>
</gene>
<sequence length="317" mass="35106">MKFFNKKWMAPLAISLLLVGCSDGDEKSTNNKTDSEASGTEESGPYTVVDDRGQEVTFEEVPEKIVSLQPSNTEILFELGVGDQIIGASEYDTYPEEALKIERVTDSMTVNTERIIELNPDVVFAYTTGEEAQIDQLESAGLKVFVIQSATSINDVYGDIEQMADVMGVEEEGKQVVEDIQSQIAAVQEKTKSIEQKKKVYFEISPAPDIWSIGSGTFQQEMIEAAGVENIYADQQGWFAVTEEDLITRNPEAIVSTVNYIEDPKGEILARKGWSTISAVQNKEVYLLNADIMDRPGPRIGEAVEMIASTIYPELFK</sequence>
<dbReference type="NCBIfam" id="NF038402">
    <property type="entry name" value="TroA_like"/>
    <property type="match status" value="1"/>
</dbReference>
<comment type="caution">
    <text evidence="5">The sequence shown here is derived from an EMBL/GenBank/DDBJ whole genome shotgun (WGS) entry which is preliminary data.</text>
</comment>
<keyword evidence="2" id="KW-0732">Signal</keyword>
<organism evidence="5 6">
    <name type="scientific">Ureibacillus galli</name>
    <dbReference type="NCBI Taxonomy" id="2762222"/>
    <lineage>
        <taxon>Bacteria</taxon>
        <taxon>Bacillati</taxon>
        <taxon>Bacillota</taxon>
        <taxon>Bacilli</taxon>
        <taxon>Bacillales</taxon>
        <taxon>Caryophanaceae</taxon>
        <taxon>Ureibacillus</taxon>
    </lineage>
</organism>
<dbReference type="Proteomes" id="UP000640930">
    <property type="component" value="Unassembled WGS sequence"/>
</dbReference>
<dbReference type="RefSeq" id="WP_191708142.1">
    <property type="nucleotide sequence ID" value="NZ_JACSQA010000023.1"/>
</dbReference>
<feature type="domain" description="Fe/B12 periplasmic-binding" evidence="4">
    <location>
        <begin position="64"/>
        <end position="317"/>
    </location>
</feature>
<evidence type="ECO:0000313" key="6">
    <source>
        <dbReference type="Proteomes" id="UP000640930"/>
    </source>
</evidence>
<evidence type="ECO:0000256" key="3">
    <source>
        <dbReference type="SAM" id="MobiDB-lite"/>
    </source>
</evidence>
<dbReference type="PROSITE" id="PS51257">
    <property type="entry name" value="PROKAR_LIPOPROTEIN"/>
    <property type="match status" value="1"/>
</dbReference>
<proteinExistence type="inferred from homology"/>
<dbReference type="CDD" id="cd01143">
    <property type="entry name" value="YvrC"/>
    <property type="match status" value="1"/>
</dbReference>
<dbReference type="PANTHER" id="PTHR30535">
    <property type="entry name" value="VITAMIN B12-BINDING PROTEIN"/>
    <property type="match status" value="1"/>
</dbReference>
<reference evidence="5 6" key="1">
    <citation type="submission" date="2020-08" db="EMBL/GenBank/DDBJ databases">
        <title>A Genomic Blueprint of the Chicken Gut Microbiome.</title>
        <authorList>
            <person name="Gilroy R."/>
            <person name="Ravi A."/>
            <person name="Getino M."/>
            <person name="Pursley I."/>
            <person name="Horton D.L."/>
            <person name="Alikhan N.-F."/>
            <person name="Baker D."/>
            <person name="Gharbi K."/>
            <person name="Hall N."/>
            <person name="Watson M."/>
            <person name="Adriaenssens E.M."/>
            <person name="Foster-Nyarko E."/>
            <person name="Jarju S."/>
            <person name="Secka A."/>
            <person name="Antonio M."/>
            <person name="Oren A."/>
            <person name="Chaudhuri R."/>
            <person name="La Ragione R.M."/>
            <person name="Hildebrand F."/>
            <person name="Pallen M.J."/>
        </authorList>
    </citation>
    <scope>NUCLEOTIDE SEQUENCE [LARGE SCALE GENOMIC DNA]</scope>
    <source>
        <strain evidence="5 6">Re31</strain>
    </source>
</reference>
<dbReference type="Pfam" id="PF01497">
    <property type="entry name" value="Peripla_BP_2"/>
    <property type="match status" value="1"/>
</dbReference>
<name>A0ABR8XEP8_9BACL</name>
<evidence type="ECO:0000313" key="5">
    <source>
        <dbReference type="EMBL" id="MBD8027715.1"/>
    </source>
</evidence>
<dbReference type="InterPro" id="IPR054828">
    <property type="entry name" value="Vit_B12_bind_prot"/>
</dbReference>
<dbReference type="PANTHER" id="PTHR30535:SF34">
    <property type="entry name" value="MOLYBDATE-BINDING PROTEIN MOLA"/>
    <property type="match status" value="1"/>
</dbReference>
<evidence type="ECO:0000259" key="4">
    <source>
        <dbReference type="PROSITE" id="PS50983"/>
    </source>
</evidence>
<keyword evidence="6" id="KW-1185">Reference proteome</keyword>
<dbReference type="InterPro" id="IPR002491">
    <property type="entry name" value="ABC_transptr_periplasmic_BD"/>
</dbReference>
<evidence type="ECO:0000256" key="2">
    <source>
        <dbReference type="ARBA" id="ARBA00022729"/>
    </source>
</evidence>
<accession>A0ABR8XEP8</accession>
<feature type="compositionally biased region" description="Basic and acidic residues" evidence="3">
    <location>
        <begin position="25"/>
        <end position="35"/>
    </location>
</feature>
<dbReference type="Gene3D" id="3.40.50.1980">
    <property type="entry name" value="Nitrogenase molybdenum iron protein domain"/>
    <property type="match status" value="2"/>
</dbReference>
<dbReference type="SUPFAM" id="SSF53807">
    <property type="entry name" value="Helical backbone' metal receptor"/>
    <property type="match status" value="1"/>
</dbReference>
<evidence type="ECO:0000256" key="1">
    <source>
        <dbReference type="ARBA" id="ARBA00008814"/>
    </source>
</evidence>
<protein>
    <submittedName>
        <fullName evidence="5">ABC transporter substrate-binding protein</fullName>
    </submittedName>
</protein>
<feature type="region of interest" description="Disordered" evidence="3">
    <location>
        <begin position="25"/>
        <end position="47"/>
    </location>
</feature>
<dbReference type="PROSITE" id="PS50983">
    <property type="entry name" value="FE_B12_PBP"/>
    <property type="match status" value="1"/>
</dbReference>
<dbReference type="InterPro" id="IPR050902">
    <property type="entry name" value="ABC_Transporter_SBP"/>
</dbReference>
<comment type="similarity">
    <text evidence="1">Belongs to the bacterial solute-binding protein 8 family.</text>
</comment>